<evidence type="ECO:0000256" key="8">
    <source>
        <dbReference type="SAM" id="Phobius"/>
    </source>
</evidence>
<organism evidence="9 10">
    <name type="scientific">Basilea psittacipulmonis DSM 24701</name>
    <dbReference type="NCBI Taxonomy" id="1072685"/>
    <lineage>
        <taxon>Bacteria</taxon>
        <taxon>Pseudomonadati</taxon>
        <taxon>Pseudomonadota</taxon>
        <taxon>Betaproteobacteria</taxon>
        <taxon>Burkholderiales</taxon>
        <taxon>Alcaligenaceae</taxon>
        <taxon>Basilea</taxon>
    </lineage>
</organism>
<dbReference type="GO" id="GO:0005886">
    <property type="term" value="C:plasma membrane"/>
    <property type="evidence" value="ECO:0007669"/>
    <property type="project" value="UniProtKB-SubCell"/>
</dbReference>
<evidence type="ECO:0000256" key="7">
    <source>
        <dbReference type="ARBA" id="ARBA00023136"/>
    </source>
</evidence>
<gene>
    <name evidence="9" type="ORF">IX83_01570</name>
</gene>
<dbReference type="PANTHER" id="PTHR30472:SF27">
    <property type="entry name" value="PETROBACTIN IMPORT SYSTEM PERMEASE PROTEIN YCLN"/>
    <property type="match status" value="1"/>
</dbReference>
<dbReference type="AlphaFoldDB" id="A0A077DBZ3"/>
<keyword evidence="7 8" id="KW-0472">Membrane</keyword>
<evidence type="ECO:0000256" key="5">
    <source>
        <dbReference type="ARBA" id="ARBA00022692"/>
    </source>
</evidence>
<dbReference type="Gene3D" id="1.10.3470.10">
    <property type="entry name" value="ABC transporter involved in vitamin B12 uptake, BtuC"/>
    <property type="match status" value="1"/>
</dbReference>
<dbReference type="GO" id="GO:0033214">
    <property type="term" value="P:siderophore-iron import into cell"/>
    <property type="evidence" value="ECO:0007669"/>
    <property type="project" value="TreeGrafter"/>
</dbReference>
<name>A0A077DBZ3_9BURK</name>
<dbReference type="OrthoDB" id="9811975at2"/>
<feature type="transmembrane region" description="Helical" evidence="8">
    <location>
        <begin position="137"/>
        <end position="159"/>
    </location>
</feature>
<dbReference type="InterPro" id="IPR037294">
    <property type="entry name" value="ABC_BtuC-like"/>
</dbReference>
<accession>A0A077DBZ3</accession>
<feature type="transmembrane region" description="Helical" evidence="8">
    <location>
        <begin position="110"/>
        <end position="131"/>
    </location>
</feature>
<evidence type="ECO:0000256" key="6">
    <source>
        <dbReference type="ARBA" id="ARBA00022989"/>
    </source>
</evidence>
<evidence type="ECO:0000256" key="4">
    <source>
        <dbReference type="ARBA" id="ARBA00022475"/>
    </source>
</evidence>
<evidence type="ECO:0000256" key="3">
    <source>
        <dbReference type="ARBA" id="ARBA00022448"/>
    </source>
</evidence>
<comment type="subcellular location">
    <subcellularLocation>
        <location evidence="1">Cell membrane</location>
        <topology evidence="1">Multi-pass membrane protein</topology>
    </subcellularLocation>
</comment>
<keyword evidence="3" id="KW-0813">Transport</keyword>
<proteinExistence type="inferred from homology"/>
<dbReference type="KEGG" id="bpsi:IX83_01570"/>
<dbReference type="HOGENOM" id="CLU_013016_3_0_4"/>
<evidence type="ECO:0000313" key="10">
    <source>
        <dbReference type="Proteomes" id="UP000028945"/>
    </source>
</evidence>
<dbReference type="CDD" id="cd06550">
    <property type="entry name" value="TM_ABC_iron-siderophores_like"/>
    <property type="match status" value="1"/>
</dbReference>
<dbReference type="eggNOG" id="COG4606">
    <property type="taxonomic scope" value="Bacteria"/>
</dbReference>
<feature type="transmembrane region" description="Helical" evidence="8">
    <location>
        <begin position="268"/>
        <end position="289"/>
    </location>
</feature>
<dbReference type="GO" id="GO:0022857">
    <property type="term" value="F:transmembrane transporter activity"/>
    <property type="evidence" value="ECO:0007669"/>
    <property type="project" value="InterPro"/>
</dbReference>
<keyword evidence="5 8" id="KW-0812">Transmembrane</keyword>
<evidence type="ECO:0000256" key="2">
    <source>
        <dbReference type="ARBA" id="ARBA00007935"/>
    </source>
</evidence>
<evidence type="ECO:0000313" key="9">
    <source>
        <dbReference type="EMBL" id="AIL32174.1"/>
    </source>
</evidence>
<dbReference type="STRING" id="1072685.IX83_01570"/>
<keyword evidence="4" id="KW-1003">Cell membrane</keyword>
<dbReference type="RefSeq" id="WP_038498356.1">
    <property type="nucleotide sequence ID" value="NZ_AFWK01000114.1"/>
</dbReference>
<dbReference type="SUPFAM" id="SSF81345">
    <property type="entry name" value="ABC transporter involved in vitamin B12 uptake, BtuC"/>
    <property type="match status" value="1"/>
</dbReference>
<reference evidence="9 10" key="1">
    <citation type="journal article" date="2014" name="BMC Genomics">
        <title>A genomic perspective on a new bacterial genus and species from the Alcaligenaceae family, Basilea psittacipulmonis.</title>
        <authorList>
            <person name="Whiteson K.L."/>
            <person name="Hernandez D."/>
            <person name="Lazarevic V."/>
            <person name="Gaia N."/>
            <person name="Farinelli L."/>
            <person name="Francois P."/>
            <person name="Pilo P."/>
            <person name="Frey J."/>
            <person name="Schrenzel J."/>
        </authorList>
    </citation>
    <scope>NUCLEOTIDE SEQUENCE [LARGE SCALE GENOMIC DNA]</scope>
    <source>
        <strain evidence="9 10">DSM 24701</strain>
    </source>
</reference>
<dbReference type="Proteomes" id="UP000028945">
    <property type="component" value="Chromosome"/>
</dbReference>
<dbReference type="InterPro" id="IPR000522">
    <property type="entry name" value="ABC_transptr_permease_BtuC"/>
</dbReference>
<protein>
    <submittedName>
        <fullName evidence="9">Iron ABC transporter permease</fullName>
    </submittedName>
</protein>
<feature type="transmembrane region" description="Helical" evidence="8">
    <location>
        <begin position="223"/>
        <end position="256"/>
    </location>
</feature>
<feature type="transmembrane region" description="Helical" evidence="8">
    <location>
        <begin position="54"/>
        <end position="74"/>
    </location>
</feature>
<feature type="transmembrane region" description="Helical" evidence="8">
    <location>
        <begin position="295"/>
        <end position="314"/>
    </location>
</feature>
<feature type="transmembrane region" description="Helical" evidence="8">
    <location>
        <begin position="180"/>
        <end position="200"/>
    </location>
</feature>
<comment type="similarity">
    <text evidence="2">Belongs to the binding-protein-dependent transport system permease family. FecCD subfamily.</text>
</comment>
<keyword evidence="10" id="KW-1185">Reference proteome</keyword>
<dbReference type="PANTHER" id="PTHR30472">
    <property type="entry name" value="FERRIC ENTEROBACTIN TRANSPORT SYSTEM PERMEASE PROTEIN"/>
    <property type="match status" value="1"/>
</dbReference>
<sequence>MVTKLPLNTLNVILLVILTTLSMTIGVADFSWANIFTQSHDLQLLLVSRIPRTLAIILTGASLSVAGMVLQIVLRNRFIEPSMTGATQSATLGILAASLLLPASSLLLKMSIATIAALMGIVLFMGLLSRLPPTQKLLVPLIGIIYGSILEALGTFIAYETDTLQLISVWFTGDFSSVLAGRYELLWLSAILVVVIYFLADRLTIAGMGKEISTGLGVSHEKMLWISLIAVALISAVVVVSVGAIPFVGLVVPNIVSRIAGDRLRKSLPSVILMGANLLLICDIVGRVINIPYEIPVSTIFGVIGTGVFLYLLMRRKYAG</sequence>
<dbReference type="EMBL" id="CP009238">
    <property type="protein sequence ID" value="AIL32174.1"/>
    <property type="molecule type" value="Genomic_DNA"/>
</dbReference>
<keyword evidence="6 8" id="KW-1133">Transmembrane helix</keyword>
<evidence type="ECO:0000256" key="1">
    <source>
        <dbReference type="ARBA" id="ARBA00004651"/>
    </source>
</evidence>
<dbReference type="Pfam" id="PF01032">
    <property type="entry name" value="FecCD"/>
    <property type="match status" value="1"/>
</dbReference>
<feature type="transmembrane region" description="Helical" evidence="8">
    <location>
        <begin position="12"/>
        <end position="33"/>
    </location>
</feature>